<evidence type="ECO:0000256" key="1">
    <source>
        <dbReference type="SAM" id="MobiDB-lite"/>
    </source>
</evidence>
<feature type="region of interest" description="Disordered" evidence="1">
    <location>
        <begin position="92"/>
        <end position="117"/>
    </location>
</feature>
<keyword evidence="3" id="KW-1185">Reference proteome</keyword>
<dbReference type="Proteomes" id="UP001188597">
    <property type="component" value="Unassembled WGS sequence"/>
</dbReference>
<organism evidence="2 3">
    <name type="scientific">Escallonia herrerae</name>
    <dbReference type="NCBI Taxonomy" id="1293975"/>
    <lineage>
        <taxon>Eukaryota</taxon>
        <taxon>Viridiplantae</taxon>
        <taxon>Streptophyta</taxon>
        <taxon>Embryophyta</taxon>
        <taxon>Tracheophyta</taxon>
        <taxon>Spermatophyta</taxon>
        <taxon>Magnoliopsida</taxon>
        <taxon>eudicotyledons</taxon>
        <taxon>Gunneridae</taxon>
        <taxon>Pentapetalae</taxon>
        <taxon>asterids</taxon>
        <taxon>campanulids</taxon>
        <taxon>Escalloniales</taxon>
        <taxon>Escalloniaceae</taxon>
        <taxon>Escallonia</taxon>
    </lineage>
</organism>
<feature type="compositionally biased region" description="Polar residues" evidence="1">
    <location>
        <begin position="104"/>
        <end position="117"/>
    </location>
</feature>
<name>A0AA88VZN7_9ASTE</name>
<evidence type="ECO:0000313" key="2">
    <source>
        <dbReference type="EMBL" id="KAK3017184.1"/>
    </source>
</evidence>
<proteinExistence type="predicted"/>
<sequence length="234" mass="25533">MLTNDHCWDSSGSLFEWTLPTPKARPTGLGISYPSAGAHAFISPSIPMPSRSGTASMTLKVFKSDRSWIGQRAQEEEEKEIEYEERNRSGFDTADLDRFKSRPSKSGPSSLELPDSQSFRGSWVMPRSIVDLLRGNAHLHSICDFQGPIGVGNGASGLSSSHPDFDRVLFTKLGRGRMSFVEEVGGLRQRSRSATLLGYRTHCRGCGVEVLGATIGEAMNGIDDRGYRGNFDGG</sequence>
<reference evidence="2" key="1">
    <citation type="submission" date="2022-12" db="EMBL/GenBank/DDBJ databases">
        <title>Draft genome assemblies for two species of Escallonia (Escalloniales).</title>
        <authorList>
            <person name="Chanderbali A."/>
            <person name="Dervinis C."/>
            <person name="Anghel I."/>
            <person name="Soltis D."/>
            <person name="Soltis P."/>
            <person name="Zapata F."/>
        </authorList>
    </citation>
    <scope>NUCLEOTIDE SEQUENCE</scope>
    <source>
        <strain evidence="2">UCBG64.0493</strain>
        <tissue evidence="2">Leaf</tissue>
    </source>
</reference>
<evidence type="ECO:0000313" key="3">
    <source>
        <dbReference type="Proteomes" id="UP001188597"/>
    </source>
</evidence>
<dbReference type="AlphaFoldDB" id="A0AA88VZN7"/>
<comment type="caution">
    <text evidence="2">The sequence shown here is derived from an EMBL/GenBank/DDBJ whole genome shotgun (WGS) entry which is preliminary data.</text>
</comment>
<gene>
    <name evidence="2" type="ORF">RJ639_007127</name>
</gene>
<accession>A0AA88VZN7</accession>
<protein>
    <submittedName>
        <fullName evidence="2">Uncharacterized protein</fullName>
    </submittedName>
</protein>
<dbReference type="EMBL" id="JAVXUP010001019">
    <property type="protein sequence ID" value="KAK3017184.1"/>
    <property type="molecule type" value="Genomic_DNA"/>
</dbReference>